<protein>
    <submittedName>
        <fullName evidence="2">Uncharacterized protein LOC106123850</fullName>
    </submittedName>
</protein>
<dbReference type="Proteomes" id="UP000694872">
    <property type="component" value="Unplaced"/>
</dbReference>
<evidence type="ECO:0000313" key="2">
    <source>
        <dbReference type="RefSeq" id="XP_013175712.1"/>
    </source>
</evidence>
<dbReference type="RefSeq" id="XP_013175712.1">
    <property type="nucleotide sequence ID" value="XM_013320258.1"/>
</dbReference>
<gene>
    <name evidence="2" type="primary">LOC106123850</name>
</gene>
<dbReference type="AlphaFoldDB" id="A0AAJ6ZME7"/>
<feature type="signal peptide" evidence="1">
    <location>
        <begin position="1"/>
        <end position="17"/>
    </location>
</feature>
<feature type="chain" id="PRO_5042460784" evidence="1">
    <location>
        <begin position="18"/>
        <end position="126"/>
    </location>
</feature>
<sequence>MYNYLLLLCVIFVYVKCIDNLIIGPERHIIDNENPNLHILPINSGARNIPKAANPKINGLNVNLIQGNIKCCCPQQIQSQNKAEICSVFDFFLFYLKMKISKNEGRMAMEWRVSSSLACYVYKYLD</sequence>
<organism evidence="2">
    <name type="scientific">Papilio xuthus</name>
    <name type="common">Asian swallowtail butterfly</name>
    <dbReference type="NCBI Taxonomy" id="66420"/>
    <lineage>
        <taxon>Eukaryota</taxon>
        <taxon>Metazoa</taxon>
        <taxon>Ecdysozoa</taxon>
        <taxon>Arthropoda</taxon>
        <taxon>Hexapoda</taxon>
        <taxon>Insecta</taxon>
        <taxon>Pterygota</taxon>
        <taxon>Neoptera</taxon>
        <taxon>Endopterygota</taxon>
        <taxon>Lepidoptera</taxon>
        <taxon>Glossata</taxon>
        <taxon>Ditrysia</taxon>
        <taxon>Papilionoidea</taxon>
        <taxon>Papilionidae</taxon>
        <taxon>Papilioninae</taxon>
        <taxon>Papilio</taxon>
    </lineage>
</organism>
<dbReference type="KEGG" id="pxu:106123850"/>
<dbReference type="GeneID" id="106123850"/>
<proteinExistence type="predicted"/>
<evidence type="ECO:0000256" key="1">
    <source>
        <dbReference type="SAM" id="SignalP"/>
    </source>
</evidence>
<reference evidence="2" key="1">
    <citation type="submission" date="2025-08" db="UniProtKB">
        <authorList>
            <consortium name="RefSeq"/>
        </authorList>
    </citation>
    <scope>IDENTIFICATION</scope>
</reference>
<accession>A0AAJ6ZME7</accession>
<name>A0AAJ6ZME7_PAPXU</name>
<keyword evidence="1" id="KW-0732">Signal</keyword>